<dbReference type="Proteomes" id="UP001233999">
    <property type="component" value="Unassembled WGS sequence"/>
</dbReference>
<evidence type="ECO:0000313" key="1">
    <source>
        <dbReference type="EMBL" id="KAJ9573601.1"/>
    </source>
</evidence>
<feature type="non-terminal residue" evidence="1">
    <location>
        <position position="50"/>
    </location>
</feature>
<accession>A0AAD7Z4F8</accession>
<reference evidence="1" key="2">
    <citation type="submission" date="2023-05" db="EMBL/GenBank/DDBJ databases">
        <authorList>
            <person name="Fouks B."/>
        </authorList>
    </citation>
    <scope>NUCLEOTIDE SEQUENCE</scope>
    <source>
        <strain evidence="1">Stay&amp;Tobe</strain>
        <tissue evidence="1">Testes</tissue>
    </source>
</reference>
<dbReference type="EMBL" id="JASPKZ010010691">
    <property type="protein sequence ID" value="KAJ9573601.1"/>
    <property type="molecule type" value="Genomic_DNA"/>
</dbReference>
<name>A0AAD7Z4F8_DIPPU</name>
<reference evidence="1" key="1">
    <citation type="journal article" date="2023" name="IScience">
        <title>Live-bearing cockroach genome reveals convergent evolutionary mechanisms linked to viviparity in insects and beyond.</title>
        <authorList>
            <person name="Fouks B."/>
            <person name="Harrison M.C."/>
            <person name="Mikhailova A.A."/>
            <person name="Marchal E."/>
            <person name="English S."/>
            <person name="Carruthers M."/>
            <person name="Jennings E.C."/>
            <person name="Chiamaka E.L."/>
            <person name="Frigard R.A."/>
            <person name="Pippel M."/>
            <person name="Attardo G.M."/>
            <person name="Benoit J.B."/>
            <person name="Bornberg-Bauer E."/>
            <person name="Tobe S.S."/>
        </authorList>
    </citation>
    <scope>NUCLEOTIDE SEQUENCE</scope>
    <source>
        <strain evidence="1">Stay&amp;Tobe</strain>
    </source>
</reference>
<evidence type="ECO:0000313" key="2">
    <source>
        <dbReference type="Proteomes" id="UP001233999"/>
    </source>
</evidence>
<gene>
    <name evidence="1" type="ORF">L9F63_009017</name>
</gene>
<dbReference type="AlphaFoldDB" id="A0AAD7Z4F8"/>
<sequence length="50" mass="5761">FEILFKVIDYHSFMIVGYNSSEDSIHNPVPRKLFLASLHSGILRVTCYTT</sequence>
<comment type="caution">
    <text evidence="1">The sequence shown here is derived from an EMBL/GenBank/DDBJ whole genome shotgun (WGS) entry which is preliminary data.</text>
</comment>
<keyword evidence="2" id="KW-1185">Reference proteome</keyword>
<organism evidence="1 2">
    <name type="scientific">Diploptera punctata</name>
    <name type="common">Pacific beetle cockroach</name>
    <dbReference type="NCBI Taxonomy" id="6984"/>
    <lineage>
        <taxon>Eukaryota</taxon>
        <taxon>Metazoa</taxon>
        <taxon>Ecdysozoa</taxon>
        <taxon>Arthropoda</taxon>
        <taxon>Hexapoda</taxon>
        <taxon>Insecta</taxon>
        <taxon>Pterygota</taxon>
        <taxon>Neoptera</taxon>
        <taxon>Polyneoptera</taxon>
        <taxon>Dictyoptera</taxon>
        <taxon>Blattodea</taxon>
        <taxon>Blaberoidea</taxon>
        <taxon>Blaberidae</taxon>
        <taxon>Diplopterinae</taxon>
        <taxon>Diploptera</taxon>
    </lineage>
</organism>
<protein>
    <submittedName>
        <fullName evidence="1">Uncharacterized protein</fullName>
    </submittedName>
</protein>
<proteinExistence type="predicted"/>
<feature type="non-terminal residue" evidence="1">
    <location>
        <position position="1"/>
    </location>
</feature>